<protein>
    <submittedName>
        <fullName evidence="1">Uncharacterized protein</fullName>
    </submittedName>
</protein>
<gene>
    <name evidence="1" type="ORF">CK203_051095</name>
</gene>
<organism evidence="1 2">
    <name type="scientific">Vitis vinifera</name>
    <name type="common">Grape</name>
    <dbReference type="NCBI Taxonomy" id="29760"/>
    <lineage>
        <taxon>Eukaryota</taxon>
        <taxon>Viridiplantae</taxon>
        <taxon>Streptophyta</taxon>
        <taxon>Embryophyta</taxon>
        <taxon>Tracheophyta</taxon>
        <taxon>Spermatophyta</taxon>
        <taxon>Magnoliopsida</taxon>
        <taxon>eudicotyledons</taxon>
        <taxon>Gunneridae</taxon>
        <taxon>Pentapetalae</taxon>
        <taxon>rosids</taxon>
        <taxon>Vitales</taxon>
        <taxon>Vitaceae</taxon>
        <taxon>Viteae</taxon>
        <taxon>Vitis</taxon>
    </lineage>
</organism>
<evidence type="ECO:0000313" key="1">
    <source>
        <dbReference type="EMBL" id="RVW64069.1"/>
    </source>
</evidence>
<proteinExistence type="predicted"/>
<comment type="caution">
    <text evidence="1">The sequence shown here is derived from an EMBL/GenBank/DDBJ whole genome shotgun (WGS) entry which is preliminary data.</text>
</comment>
<name>A0A438FVU6_VITVI</name>
<evidence type="ECO:0000313" key="2">
    <source>
        <dbReference type="Proteomes" id="UP000288805"/>
    </source>
</evidence>
<dbReference type="Proteomes" id="UP000288805">
    <property type="component" value="Unassembled WGS sequence"/>
</dbReference>
<dbReference type="EMBL" id="QGNW01000726">
    <property type="protein sequence ID" value="RVW64069.1"/>
    <property type="molecule type" value="Genomic_DNA"/>
</dbReference>
<reference evidence="1 2" key="1">
    <citation type="journal article" date="2018" name="PLoS Genet.">
        <title>Population sequencing reveals clonal diversity and ancestral inbreeding in the grapevine cultivar Chardonnay.</title>
        <authorList>
            <person name="Roach M.J."/>
            <person name="Johnson D.L."/>
            <person name="Bohlmann J."/>
            <person name="van Vuuren H.J."/>
            <person name="Jones S.J."/>
            <person name="Pretorius I.S."/>
            <person name="Schmidt S.A."/>
            <person name="Borneman A.R."/>
        </authorList>
    </citation>
    <scope>NUCLEOTIDE SEQUENCE [LARGE SCALE GENOMIC DNA]</scope>
    <source>
        <strain evidence="2">cv. Chardonnay</strain>
        <tissue evidence="1">Leaf</tissue>
    </source>
</reference>
<accession>A0A438FVU6</accession>
<sequence length="140" mass="15050">MISRIVGLITASEIGTPWNTLANKLGSIGEPVSNRDQLIYLFQGLGAESNSFVTSINLRPDLPKAEENQVQDTNPMAAMVATSMMAIPNILVDGVWYMDLGASHHSTLDINNLSHSIPYQGFEQVMVGSTVEEGVDVGTS</sequence>
<dbReference type="AlphaFoldDB" id="A0A438FVU6"/>